<protein>
    <recommendedName>
        <fullName evidence="3">RNA methyltransferase</fullName>
    </recommendedName>
</protein>
<dbReference type="AlphaFoldDB" id="A0A6I3SBK5"/>
<reference evidence="1 2" key="1">
    <citation type="submission" date="2019-11" db="EMBL/GenBank/DDBJ databases">
        <title>Whole-genome sequence of a the green, strictly anaerobic photosynthetic bacterium Heliobacillus mobilis DSM 6151.</title>
        <authorList>
            <person name="Kyndt J.A."/>
            <person name="Meyer T.E."/>
        </authorList>
    </citation>
    <scope>NUCLEOTIDE SEQUENCE [LARGE SCALE GENOMIC DNA]</scope>
    <source>
        <strain evidence="1 2">DSM 6151</strain>
    </source>
</reference>
<gene>
    <name evidence="1" type="ORF">GJ688_01815</name>
</gene>
<dbReference type="Proteomes" id="UP000430670">
    <property type="component" value="Unassembled WGS sequence"/>
</dbReference>
<dbReference type="RefSeq" id="WP_155474794.1">
    <property type="nucleotide sequence ID" value="NZ_WNKU01000001.1"/>
</dbReference>
<comment type="caution">
    <text evidence="1">The sequence shown here is derived from an EMBL/GenBank/DDBJ whole genome shotgun (WGS) entry which is preliminary data.</text>
</comment>
<sequence length="69" mass="8177">MATYERIQKYIRNKYGFTVKSCWIAHAKELCGLKPSISPNRKDPEKRVHPCPPDKLEYIKEAFHHFNIC</sequence>
<evidence type="ECO:0000313" key="1">
    <source>
        <dbReference type="EMBL" id="MTV47718.1"/>
    </source>
</evidence>
<dbReference type="EMBL" id="WNKU01000001">
    <property type="protein sequence ID" value="MTV47718.1"/>
    <property type="molecule type" value="Genomic_DNA"/>
</dbReference>
<evidence type="ECO:0000313" key="2">
    <source>
        <dbReference type="Proteomes" id="UP000430670"/>
    </source>
</evidence>
<evidence type="ECO:0008006" key="3">
    <source>
        <dbReference type="Google" id="ProtNLM"/>
    </source>
</evidence>
<organism evidence="1 2">
    <name type="scientific">Heliobacterium mobile</name>
    <name type="common">Heliobacillus mobilis</name>
    <dbReference type="NCBI Taxonomy" id="28064"/>
    <lineage>
        <taxon>Bacteria</taxon>
        <taxon>Bacillati</taxon>
        <taxon>Bacillota</taxon>
        <taxon>Clostridia</taxon>
        <taxon>Eubacteriales</taxon>
        <taxon>Heliobacteriaceae</taxon>
        <taxon>Heliobacterium</taxon>
    </lineage>
</organism>
<dbReference type="OrthoDB" id="6710127at2"/>
<name>A0A6I3SBK5_HELMO</name>
<proteinExistence type="predicted"/>
<keyword evidence="2" id="KW-1185">Reference proteome</keyword>
<accession>A0A6I3SBK5</accession>